<reference evidence="2 3" key="1">
    <citation type="submission" date="2016-03" db="EMBL/GenBank/DDBJ databases">
        <title>EvidentialGene: Evidence-directed Construction of Genes on Genomes.</title>
        <authorList>
            <person name="Gilbert D.G."/>
            <person name="Choi J.-H."/>
            <person name="Mockaitis K."/>
            <person name="Colbourne J."/>
            <person name="Pfrender M."/>
        </authorList>
    </citation>
    <scope>NUCLEOTIDE SEQUENCE [LARGE SCALE GENOMIC DNA]</scope>
    <source>
        <strain evidence="2 3">Xinb3</strain>
        <tissue evidence="2">Complete organism</tissue>
    </source>
</reference>
<accession>A0A164K375</accession>
<feature type="region of interest" description="Disordered" evidence="1">
    <location>
        <begin position="45"/>
        <end position="71"/>
    </location>
</feature>
<feature type="compositionally biased region" description="Polar residues" evidence="1">
    <location>
        <begin position="59"/>
        <end position="68"/>
    </location>
</feature>
<evidence type="ECO:0000313" key="3">
    <source>
        <dbReference type="Proteomes" id="UP000076858"/>
    </source>
</evidence>
<keyword evidence="3" id="KW-1185">Reference proteome</keyword>
<proteinExistence type="predicted"/>
<protein>
    <submittedName>
        <fullName evidence="2">Uncharacterized protein</fullName>
    </submittedName>
</protein>
<name>A0A164K375_9CRUS</name>
<sequence length="139" mass="15829">MGKSEQPRSAQPEEKPTVRSQNSTLWKLLKPSRFQALQPRLIQTFPFQPRDPSVKPPLQQRSGSGTWQKSRKLPGREYVGNIFPSKIHVATLNPLPLIFCLSLFSSRPLIPRNPWLCSRKTRTRPALSPTGRLLSLSYV</sequence>
<evidence type="ECO:0000313" key="2">
    <source>
        <dbReference type="EMBL" id="KZS02906.1"/>
    </source>
</evidence>
<feature type="region of interest" description="Disordered" evidence="1">
    <location>
        <begin position="1"/>
        <end position="23"/>
    </location>
</feature>
<evidence type="ECO:0000256" key="1">
    <source>
        <dbReference type="SAM" id="MobiDB-lite"/>
    </source>
</evidence>
<dbReference type="AlphaFoldDB" id="A0A164K375"/>
<organism evidence="2 3">
    <name type="scientific">Daphnia magna</name>
    <dbReference type="NCBI Taxonomy" id="35525"/>
    <lineage>
        <taxon>Eukaryota</taxon>
        <taxon>Metazoa</taxon>
        <taxon>Ecdysozoa</taxon>
        <taxon>Arthropoda</taxon>
        <taxon>Crustacea</taxon>
        <taxon>Branchiopoda</taxon>
        <taxon>Diplostraca</taxon>
        <taxon>Cladocera</taxon>
        <taxon>Anomopoda</taxon>
        <taxon>Daphniidae</taxon>
        <taxon>Daphnia</taxon>
    </lineage>
</organism>
<comment type="caution">
    <text evidence="2">The sequence shown here is derived from an EMBL/GenBank/DDBJ whole genome shotgun (WGS) entry which is preliminary data.</text>
</comment>
<dbReference type="EMBL" id="LRGB01003376">
    <property type="protein sequence ID" value="KZS02906.1"/>
    <property type="molecule type" value="Genomic_DNA"/>
</dbReference>
<gene>
    <name evidence="2" type="ORF">APZ42_034494</name>
</gene>
<dbReference type="Proteomes" id="UP000076858">
    <property type="component" value="Unassembled WGS sequence"/>
</dbReference>